<evidence type="ECO:0000313" key="3">
    <source>
        <dbReference type="Proteomes" id="UP000537130"/>
    </source>
</evidence>
<accession>A0A7W4W344</accession>
<dbReference type="RefSeq" id="WP_183409136.1">
    <property type="nucleotide sequence ID" value="NZ_JACHWY010000001.1"/>
</dbReference>
<organism evidence="2 3">
    <name type="scientific">Litorivivens lipolytica</name>
    <dbReference type="NCBI Taxonomy" id="1524264"/>
    <lineage>
        <taxon>Bacteria</taxon>
        <taxon>Pseudomonadati</taxon>
        <taxon>Pseudomonadota</taxon>
        <taxon>Gammaproteobacteria</taxon>
        <taxon>Litorivivens</taxon>
    </lineage>
</organism>
<dbReference type="Proteomes" id="UP000537130">
    <property type="component" value="Unassembled WGS sequence"/>
</dbReference>
<proteinExistence type="predicted"/>
<evidence type="ECO:0000256" key="1">
    <source>
        <dbReference type="SAM" id="SignalP"/>
    </source>
</evidence>
<gene>
    <name evidence="2" type="ORF">FHR99_000676</name>
</gene>
<sequence length="125" mass="13801">MNLSKTVPVIALSATLSAPSLAQVESESTFRQAVERLYQEPGEFTVNSNADVEVVNFKSPRDVRLCLPDTRHVVPLEIEYDDRKTVLQPGNCTVVEAKEVAISTAGDLKDGWSLHGTFETVRRGR</sequence>
<protein>
    <submittedName>
        <fullName evidence="2">Uncharacterized protein</fullName>
    </submittedName>
</protein>
<dbReference type="EMBL" id="JACHWY010000001">
    <property type="protein sequence ID" value="MBB3046440.1"/>
    <property type="molecule type" value="Genomic_DNA"/>
</dbReference>
<feature type="signal peptide" evidence="1">
    <location>
        <begin position="1"/>
        <end position="22"/>
    </location>
</feature>
<comment type="caution">
    <text evidence="2">The sequence shown here is derived from an EMBL/GenBank/DDBJ whole genome shotgun (WGS) entry which is preliminary data.</text>
</comment>
<name>A0A7W4W344_9GAMM</name>
<keyword evidence="1" id="KW-0732">Signal</keyword>
<reference evidence="2 3" key="1">
    <citation type="submission" date="2020-08" db="EMBL/GenBank/DDBJ databases">
        <title>Genomic Encyclopedia of Type Strains, Phase III (KMG-III): the genomes of soil and plant-associated and newly described type strains.</title>
        <authorList>
            <person name="Whitman W."/>
        </authorList>
    </citation>
    <scope>NUCLEOTIDE SEQUENCE [LARGE SCALE GENOMIC DNA]</scope>
    <source>
        <strain evidence="2 3">CECT 8654</strain>
    </source>
</reference>
<dbReference type="AlphaFoldDB" id="A0A7W4W344"/>
<evidence type="ECO:0000313" key="2">
    <source>
        <dbReference type="EMBL" id="MBB3046440.1"/>
    </source>
</evidence>
<keyword evidence="3" id="KW-1185">Reference proteome</keyword>
<feature type="chain" id="PRO_5031383377" evidence="1">
    <location>
        <begin position="23"/>
        <end position="125"/>
    </location>
</feature>